<keyword evidence="1" id="KW-1133">Transmembrane helix</keyword>
<feature type="transmembrane region" description="Helical" evidence="1">
    <location>
        <begin position="102"/>
        <end position="121"/>
    </location>
</feature>
<evidence type="ECO:0000313" key="3">
    <source>
        <dbReference type="Proteomes" id="UP000005257"/>
    </source>
</evidence>
<dbReference type="EMBL" id="CP003763">
    <property type="protein sequence ID" value="AFQ29196.1"/>
    <property type="molecule type" value="Genomic_DNA"/>
</dbReference>
<proteinExistence type="predicted"/>
<feature type="transmembrane region" description="Helical" evidence="1">
    <location>
        <begin position="74"/>
        <end position="96"/>
    </location>
</feature>
<evidence type="ECO:0008006" key="4">
    <source>
        <dbReference type="Google" id="ProtNLM"/>
    </source>
</evidence>
<dbReference type="AlphaFoldDB" id="A0A9W3P650"/>
<reference evidence="2 3" key="1">
    <citation type="journal article" date="2013" name="Genome Announc.">
        <title>Complete Genome Sequence of Bacillus thuringiensis Serovar Israelensis Strain HD-789.</title>
        <authorList>
            <person name="Doggett N.A."/>
            <person name="Stubben C.J."/>
            <person name="Chertkov O."/>
            <person name="Bruce D.C."/>
            <person name="Detter J.C."/>
            <person name="Johnson S.L."/>
            <person name="Han C.S."/>
        </authorList>
    </citation>
    <scope>NUCLEOTIDE SEQUENCE [LARGE SCALE GENOMIC DNA]</scope>
    <source>
        <strain evidence="2 3">HD-789</strain>
    </source>
</reference>
<evidence type="ECO:0000313" key="2">
    <source>
        <dbReference type="EMBL" id="AFQ29196.1"/>
    </source>
</evidence>
<feature type="transmembrane region" description="Helical" evidence="1">
    <location>
        <begin position="33"/>
        <end position="54"/>
    </location>
</feature>
<dbReference type="RefSeq" id="WP_001088673.1">
    <property type="nucleotide sequence ID" value="NC_018508.1"/>
</dbReference>
<feature type="transmembrane region" description="Helical" evidence="1">
    <location>
        <begin position="7"/>
        <end position="27"/>
    </location>
</feature>
<name>A0A9W3P650_BACTU</name>
<evidence type="ECO:0000256" key="1">
    <source>
        <dbReference type="SAM" id="Phobius"/>
    </source>
</evidence>
<organism evidence="2 3">
    <name type="scientific">Bacillus thuringiensis HD-789</name>
    <dbReference type="NCBI Taxonomy" id="1217737"/>
    <lineage>
        <taxon>Bacteria</taxon>
        <taxon>Bacillati</taxon>
        <taxon>Bacillota</taxon>
        <taxon>Bacilli</taxon>
        <taxon>Bacillales</taxon>
        <taxon>Bacillaceae</taxon>
        <taxon>Bacillus</taxon>
        <taxon>Bacillus cereus group</taxon>
    </lineage>
</organism>
<protein>
    <recommendedName>
        <fullName evidence="4">Permease</fullName>
    </recommendedName>
</protein>
<dbReference type="KEGG" id="btn:BTF1_25165"/>
<gene>
    <name evidence="2" type="ORF">BTF1_25165</name>
</gene>
<keyword evidence="1" id="KW-0472">Membrane</keyword>
<keyword evidence="1" id="KW-0812">Transmembrane</keyword>
<accession>A0A9W3P650</accession>
<dbReference type="Proteomes" id="UP000005257">
    <property type="component" value="Chromosome"/>
</dbReference>
<sequence length="125" mass="14264">MNSRTSFLGLSIFFILITFGLSFVSFMAGKTLFTLNGLTTLSFSILSFSVWYLYADFSNQDERAKYIRKKTINFSYFILVVLIVVFYVLSVLNVISLDTPKLFQIITSTAVIILSISWIIITKKN</sequence>